<dbReference type="RefSeq" id="WP_069364588.1">
    <property type="nucleotide sequence ID" value="NZ_CP012502.1"/>
</dbReference>
<dbReference type="STRING" id="632773.BBEV_1139"/>
<evidence type="ECO:0000256" key="6">
    <source>
        <dbReference type="ARBA" id="ARBA00023316"/>
    </source>
</evidence>
<dbReference type="KEGG" id="bbev:BBEV_1139"/>
<dbReference type="GO" id="GO:0008932">
    <property type="term" value="F:lytic endotransglycosylase activity"/>
    <property type="evidence" value="ECO:0007669"/>
    <property type="project" value="UniProtKB-UniRule"/>
</dbReference>
<dbReference type="EC" id="4.2.2.29" evidence="7"/>
<comment type="function">
    <text evidence="7">Functions as a peptidoglycan terminase that cleaves nascent peptidoglycan strands endolytically to terminate their elongation.</text>
</comment>
<keyword evidence="4 7" id="KW-0472">Membrane</keyword>
<dbReference type="HAMAP" id="MF_02065">
    <property type="entry name" value="MltG"/>
    <property type="match status" value="1"/>
</dbReference>
<proteinExistence type="inferred from homology"/>
<accession>A0A1D7QU37</accession>
<reference evidence="9 10" key="1">
    <citation type="submission" date="2015-08" db="EMBL/GenBank/DDBJ databases">
        <title>The complete genome sequence of Bacillus beveridgei MLTeJB.</title>
        <authorList>
            <person name="Hanson T.E."/>
            <person name="Mesa C."/>
            <person name="Basesman S.M."/>
            <person name="Oremland R.S."/>
        </authorList>
    </citation>
    <scope>NUCLEOTIDE SEQUENCE [LARGE SCALE GENOMIC DNA]</scope>
    <source>
        <strain evidence="9 10">MLTeJB</strain>
    </source>
</reference>
<dbReference type="Proteomes" id="UP000094463">
    <property type="component" value="Chromosome"/>
</dbReference>
<dbReference type="PANTHER" id="PTHR30518:SF2">
    <property type="entry name" value="ENDOLYTIC MUREIN TRANSGLYCOSYLASE"/>
    <property type="match status" value="1"/>
</dbReference>
<gene>
    <name evidence="7" type="primary">mltG</name>
    <name evidence="9" type="ORF">BBEV_1139</name>
</gene>
<dbReference type="Pfam" id="PF02618">
    <property type="entry name" value="YceG"/>
    <property type="match status" value="1"/>
</dbReference>
<evidence type="ECO:0000256" key="2">
    <source>
        <dbReference type="ARBA" id="ARBA00022692"/>
    </source>
</evidence>
<keyword evidence="1 7" id="KW-1003">Cell membrane</keyword>
<keyword evidence="3 7" id="KW-1133">Transmembrane helix</keyword>
<dbReference type="InterPro" id="IPR003770">
    <property type="entry name" value="MLTG-like"/>
</dbReference>
<dbReference type="NCBIfam" id="TIGR00247">
    <property type="entry name" value="endolytic transglycosylase MltG"/>
    <property type="match status" value="1"/>
</dbReference>
<comment type="catalytic activity">
    <reaction evidence="7">
        <text>a peptidoglycan chain = a peptidoglycan chain with N-acetyl-1,6-anhydromuramyl-[peptide] at the reducing end + a peptidoglycan chain with N-acetylglucosamine at the non-reducing end.</text>
        <dbReference type="EC" id="4.2.2.29"/>
    </reaction>
</comment>
<organism evidence="9 10">
    <name type="scientific">Salisediminibacterium beveridgei</name>
    <dbReference type="NCBI Taxonomy" id="632773"/>
    <lineage>
        <taxon>Bacteria</taxon>
        <taxon>Bacillati</taxon>
        <taxon>Bacillota</taxon>
        <taxon>Bacilli</taxon>
        <taxon>Bacillales</taxon>
        <taxon>Bacillaceae</taxon>
        <taxon>Salisediminibacterium</taxon>
    </lineage>
</organism>
<evidence type="ECO:0000256" key="8">
    <source>
        <dbReference type="SAM" id="MobiDB-lite"/>
    </source>
</evidence>
<dbReference type="CDD" id="cd08010">
    <property type="entry name" value="MltG_like"/>
    <property type="match status" value="1"/>
</dbReference>
<comment type="similarity">
    <text evidence="7">Belongs to the transglycosylase MltG family.</text>
</comment>
<evidence type="ECO:0000256" key="3">
    <source>
        <dbReference type="ARBA" id="ARBA00022989"/>
    </source>
</evidence>
<protein>
    <recommendedName>
        <fullName evidence="7">Endolytic murein transglycosylase</fullName>
        <ecNumber evidence="7">4.2.2.29</ecNumber>
    </recommendedName>
    <alternativeName>
        <fullName evidence="7">Peptidoglycan lytic transglycosylase</fullName>
    </alternativeName>
    <alternativeName>
        <fullName evidence="7">Peptidoglycan polymerization terminase</fullName>
    </alternativeName>
</protein>
<evidence type="ECO:0000256" key="4">
    <source>
        <dbReference type="ARBA" id="ARBA00023136"/>
    </source>
</evidence>
<comment type="subcellular location">
    <subcellularLocation>
        <location evidence="7">Cell membrane</location>
        <topology evidence="7">Single-pass membrane protein</topology>
    </subcellularLocation>
</comment>
<keyword evidence="10" id="KW-1185">Reference proteome</keyword>
<dbReference type="GO" id="GO:0071555">
    <property type="term" value="P:cell wall organization"/>
    <property type="evidence" value="ECO:0007669"/>
    <property type="project" value="UniProtKB-KW"/>
</dbReference>
<evidence type="ECO:0000256" key="1">
    <source>
        <dbReference type="ARBA" id="ARBA00022475"/>
    </source>
</evidence>
<dbReference type="PANTHER" id="PTHR30518">
    <property type="entry name" value="ENDOLYTIC MUREIN TRANSGLYCOSYLASE"/>
    <property type="match status" value="1"/>
</dbReference>
<dbReference type="PATRIC" id="fig|632773.3.peg.1208"/>
<dbReference type="AlphaFoldDB" id="A0A1D7QU37"/>
<evidence type="ECO:0000256" key="7">
    <source>
        <dbReference type="HAMAP-Rule" id="MF_02065"/>
    </source>
</evidence>
<dbReference type="OrthoDB" id="9814591at2"/>
<feature type="site" description="Important for catalytic activity" evidence="7">
    <location>
        <position position="262"/>
    </location>
</feature>
<evidence type="ECO:0000313" key="9">
    <source>
        <dbReference type="EMBL" id="AOM82507.1"/>
    </source>
</evidence>
<evidence type="ECO:0000256" key="5">
    <source>
        <dbReference type="ARBA" id="ARBA00023239"/>
    </source>
</evidence>
<name>A0A1D7QU37_9BACI</name>
<dbReference type="GO" id="GO:0005886">
    <property type="term" value="C:plasma membrane"/>
    <property type="evidence" value="ECO:0007669"/>
    <property type="project" value="UniProtKB-SubCell"/>
</dbReference>
<dbReference type="GO" id="GO:0009252">
    <property type="term" value="P:peptidoglycan biosynthetic process"/>
    <property type="evidence" value="ECO:0007669"/>
    <property type="project" value="UniProtKB-UniRule"/>
</dbReference>
<feature type="region of interest" description="Disordered" evidence="8">
    <location>
        <begin position="1"/>
        <end position="20"/>
    </location>
</feature>
<keyword evidence="6 7" id="KW-0961">Cell wall biogenesis/degradation</keyword>
<dbReference type="Gene3D" id="3.30.1490.480">
    <property type="entry name" value="Endolytic murein transglycosylase"/>
    <property type="match status" value="1"/>
</dbReference>
<sequence>MTDDKQKRKEEKRQKHKEKVQQRKKEATIVRRIVLIVFLVLLIVIAVAGFSAYRYVMAAIEPEENEESEEVQISVPIGSTTDSIAELLEQEGVIESDMIFRYYVRFQNEAGFQAGEYLLRPDMHFDEIIEELKTGTVQEEYETIFTIPEGLWIEEIAVRVADETNLEEESFLETVRDEDYLEDLIEQYDMLTEEILEEDIREPLEGYLFPARYDFIETELTNEQVIEAMLDRMNSVLQSANTFESEDTIHEALTKASIIEGEAQGDDEREKISGVIDNRLSINMILQMDPTVGYAHGERFSRTLNEHLELDSPYNTYQISGLPAGPINNPGEASIRAASNPEDHSYLFFYHSPEGDVYFSETNAEHQNIVDQYQ</sequence>
<keyword evidence="5 7" id="KW-0456">Lyase</keyword>
<evidence type="ECO:0000313" key="10">
    <source>
        <dbReference type="Proteomes" id="UP000094463"/>
    </source>
</evidence>
<feature type="transmembrane region" description="Helical" evidence="7">
    <location>
        <begin position="33"/>
        <end position="53"/>
    </location>
</feature>
<keyword evidence="2 7" id="KW-0812">Transmembrane</keyword>
<dbReference type="EMBL" id="CP012502">
    <property type="protein sequence ID" value="AOM82507.1"/>
    <property type="molecule type" value="Genomic_DNA"/>
</dbReference>